<keyword evidence="6" id="KW-0812">Transmembrane</keyword>
<dbReference type="PANTHER" id="PTHR47024">
    <property type="entry name" value="BIOFILM ABSENT ON HEAD (AFTER YERSINIA EXPOSURE)-RELATED"/>
    <property type="match status" value="1"/>
</dbReference>
<dbReference type="GO" id="GO:0016020">
    <property type="term" value="C:membrane"/>
    <property type="evidence" value="ECO:0007669"/>
    <property type="project" value="UniProtKB-SubCell"/>
</dbReference>
<evidence type="ECO:0000256" key="1">
    <source>
        <dbReference type="ARBA" id="ARBA00004167"/>
    </source>
</evidence>
<dbReference type="InterPro" id="IPR008166">
    <property type="entry name" value="Glyco_transf_92"/>
</dbReference>
<dbReference type="AlphaFoldDB" id="A0A1I7Z6W9"/>
<dbReference type="PANTHER" id="PTHR47024:SF1">
    <property type="entry name" value="GLYCOSYLTRANSFERASE FAMILY 92 PROTEIN"/>
    <property type="match status" value="1"/>
</dbReference>
<dbReference type="Pfam" id="PF01697">
    <property type="entry name" value="Glyco_transf_92"/>
    <property type="match status" value="1"/>
</dbReference>
<keyword evidence="4 6" id="KW-0808">Transferase</keyword>
<dbReference type="GO" id="GO:0016757">
    <property type="term" value="F:glycosyltransferase activity"/>
    <property type="evidence" value="ECO:0007669"/>
    <property type="project" value="UniProtKB-UniRule"/>
</dbReference>
<comment type="subcellular location">
    <subcellularLocation>
        <location evidence="1">Membrane</location>
        <topology evidence="1">Single-pass membrane protein</topology>
    </subcellularLocation>
</comment>
<comment type="caution">
    <text evidence="6">Lacks conserved residue(s) required for the propagation of feature annotation.</text>
</comment>
<dbReference type="Proteomes" id="UP000095287">
    <property type="component" value="Unplaced"/>
</dbReference>
<evidence type="ECO:0000256" key="4">
    <source>
        <dbReference type="ARBA" id="ARBA00022679"/>
    </source>
</evidence>
<keyword evidence="6" id="KW-1133">Transmembrane helix</keyword>
<keyword evidence="5 6" id="KW-0472">Membrane</keyword>
<proteinExistence type="inferred from homology"/>
<keyword evidence="7" id="KW-1185">Reference proteome</keyword>
<name>A0A1I7Z6W9_9BILA</name>
<evidence type="ECO:0000256" key="2">
    <source>
        <dbReference type="ARBA" id="ARBA00007647"/>
    </source>
</evidence>
<comment type="similarity">
    <text evidence="2 6">Belongs to the glycosyltransferase 92 family.</text>
</comment>
<evidence type="ECO:0000256" key="5">
    <source>
        <dbReference type="ARBA" id="ARBA00023136"/>
    </source>
</evidence>
<evidence type="ECO:0000256" key="3">
    <source>
        <dbReference type="ARBA" id="ARBA00022676"/>
    </source>
</evidence>
<protein>
    <recommendedName>
        <fullName evidence="6">Glycosyltransferase family 92 protein</fullName>
        <ecNumber evidence="6">2.4.1.-</ecNumber>
    </recommendedName>
</protein>
<feature type="transmembrane region" description="Helical" evidence="6">
    <location>
        <begin position="36"/>
        <end position="57"/>
    </location>
</feature>
<keyword evidence="3 6" id="KW-0328">Glycosyltransferase</keyword>
<feature type="transmembrane region" description="Helical" evidence="6">
    <location>
        <begin position="6"/>
        <end position="24"/>
    </location>
</feature>
<accession>A0A1I7Z6W9</accession>
<dbReference type="WBParaSite" id="L893_g23377.t1">
    <property type="protein sequence ID" value="L893_g23377.t1"/>
    <property type="gene ID" value="L893_g23377"/>
</dbReference>
<reference evidence="8" key="1">
    <citation type="submission" date="2016-11" db="UniProtKB">
        <authorList>
            <consortium name="WormBaseParasite"/>
        </authorList>
    </citation>
    <scope>IDENTIFICATION</scope>
</reference>
<sequence>MLRPCFATVVLLVLLVIILNFFYYNCTLNEHEAHVAIFPAVFEGAFPIMIYSSYYYYMSNRSVGFTLIGYSYCRSKEETTRLDIGGAVFPLKNDPLLISCPGHTGCEIGAYRLYAEIPTHIALPDKVRVVTERRSMKIPVQKASLTKRTTGFVACVSQLYWFNNWVRVIDVLKYYEDQGVLTIIEWTDLPRYGNTDPNKNVFRVGQGVDHLDCLIRSNAKYVAVIDFDDFIVVRNGTILDFIKAEEEKDDTIGSFNFLITSVGHLHAPTGDINWDNYDFSHLKSAEICDTCKTEFKTIMIPDKVDVPFTHFVWRHRKLADNTDSTFKELKVRDINWDNYDFNHLKSAEICDTCKTEFKTIMIPDKVDLPFTHYVSTHRKIDDNTTYTALKVPKEAGVSHHARFAYVEEVVYDERFKNQSFIPLQSVQSLEKNFKTIMRRLFYLHGNLTIADTAEYMNNCSRYVPKVCQTPLHSCPEMDQMDEWVKFSGGNTGRSDFILLW</sequence>
<evidence type="ECO:0000313" key="8">
    <source>
        <dbReference type="WBParaSite" id="L893_g23377.t1"/>
    </source>
</evidence>
<dbReference type="EC" id="2.4.1.-" evidence="6"/>
<evidence type="ECO:0000256" key="6">
    <source>
        <dbReference type="RuleBase" id="RU366017"/>
    </source>
</evidence>
<evidence type="ECO:0000313" key="7">
    <source>
        <dbReference type="Proteomes" id="UP000095287"/>
    </source>
</evidence>
<organism evidence="7 8">
    <name type="scientific">Steinernema glaseri</name>
    <dbReference type="NCBI Taxonomy" id="37863"/>
    <lineage>
        <taxon>Eukaryota</taxon>
        <taxon>Metazoa</taxon>
        <taxon>Ecdysozoa</taxon>
        <taxon>Nematoda</taxon>
        <taxon>Chromadorea</taxon>
        <taxon>Rhabditida</taxon>
        <taxon>Tylenchina</taxon>
        <taxon>Panagrolaimomorpha</taxon>
        <taxon>Strongyloidoidea</taxon>
        <taxon>Steinernematidae</taxon>
        <taxon>Steinernema</taxon>
    </lineage>
</organism>